<dbReference type="InterPro" id="IPR012349">
    <property type="entry name" value="Split_barrel_FMN-bd"/>
</dbReference>
<evidence type="ECO:0000313" key="1">
    <source>
        <dbReference type="EMBL" id="MDQ0103020.1"/>
    </source>
</evidence>
<comment type="caution">
    <text evidence="1">The sequence shown here is derived from an EMBL/GenBank/DDBJ whole genome shotgun (WGS) entry which is preliminary data.</text>
</comment>
<evidence type="ECO:0008006" key="3">
    <source>
        <dbReference type="Google" id="ProtNLM"/>
    </source>
</evidence>
<organism evidence="1 2">
    <name type="scientific">Paenarthrobacter nicotinovorans</name>
    <name type="common">Arthrobacter nicotinovorans</name>
    <dbReference type="NCBI Taxonomy" id="29320"/>
    <lineage>
        <taxon>Bacteria</taxon>
        <taxon>Bacillati</taxon>
        <taxon>Actinomycetota</taxon>
        <taxon>Actinomycetes</taxon>
        <taxon>Micrococcales</taxon>
        <taxon>Micrococcaceae</taxon>
        <taxon>Paenarthrobacter</taxon>
    </lineage>
</organism>
<dbReference type="RefSeq" id="WP_064723616.1">
    <property type="nucleotide sequence ID" value="NZ_BDDW01000023.1"/>
</dbReference>
<name>A0ABT9TNQ3_PAENI</name>
<sequence>MMSTSVPDAVLGVLDSSLDTGDEAITITTMDEDGWPRTALLSIAEAVLTGKGRIAILLHDASTGAINLRRDGRLLVTVAAGGNVYDLRFSVQENGPILADPPRATFTGTLCAVREQRAPYATVTSGIRFTLHGPQSVLPRWHNQLTHLRSSVEKF</sequence>
<gene>
    <name evidence="1" type="ORF">J2T10_002677</name>
</gene>
<reference evidence="1 2" key="1">
    <citation type="submission" date="2023-07" db="EMBL/GenBank/DDBJ databases">
        <title>Sorghum-associated microbial communities from plants grown in Nebraska, USA.</title>
        <authorList>
            <person name="Schachtman D."/>
        </authorList>
    </citation>
    <scope>NUCLEOTIDE SEQUENCE [LARGE SCALE GENOMIC DNA]</scope>
    <source>
        <strain evidence="1 2">CC523</strain>
    </source>
</reference>
<proteinExistence type="predicted"/>
<dbReference type="Gene3D" id="2.30.110.10">
    <property type="entry name" value="Electron Transport, Fmn-binding Protein, Chain A"/>
    <property type="match status" value="1"/>
</dbReference>
<accession>A0ABT9TNQ3</accession>
<evidence type="ECO:0000313" key="2">
    <source>
        <dbReference type="Proteomes" id="UP001244563"/>
    </source>
</evidence>
<dbReference type="EMBL" id="JAUSSW010000007">
    <property type="protein sequence ID" value="MDQ0103020.1"/>
    <property type="molecule type" value="Genomic_DNA"/>
</dbReference>
<keyword evidence="2" id="KW-1185">Reference proteome</keyword>
<protein>
    <recommendedName>
        <fullName evidence="3">Pyridoxamine 5'-phosphate oxidase</fullName>
    </recommendedName>
</protein>
<dbReference type="Proteomes" id="UP001244563">
    <property type="component" value="Unassembled WGS sequence"/>
</dbReference>
<dbReference type="SUPFAM" id="SSF50475">
    <property type="entry name" value="FMN-binding split barrel"/>
    <property type="match status" value="1"/>
</dbReference>